<dbReference type="EMBL" id="FNGY01000003">
    <property type="protein sequence ID" value="SDM40725.1"/>
    <property type="molecule type" value="Genomic_DNA"/>
</dbReference>
<feature type="chain" id="PRO_5010317958" evidence="1">
    <location>
        <begin position="22"/>
        <end position="291"/>
    </location>
</feature>
<dbReference type="Proteomes" id="UP000183200">
    <property type="component" value="Unassembled WGS sequence"/>
</dbReference>
<dbReference type="AlphaFoldDB" id="A0A1G9T0V2"/>
<organism evidence="2 3">
    <name type="scientific">Pedobacter steynii</name>
    <dbReference type="NCBI Taxonomy" id="430522"/>
    <lineage>
        <taxon>Bacteria</taxon>
        <taxon>Pseudomonadati</taxon>
        <taxon>Bacteroidota</taxon>
        <taxon>Sphingobacteriia</taxon>
        <taxon>Sphingobacteriales</taxon>
        <taxon>Sphingobacteriaceae</taxon>
        <taxon>Pedobacter</taxon>
    </lineage>
</organism>
<proteinExistence type="predicted"/>
<dbReference type="PROSITE" id="PS51257">
    <property type="entry name" value="PROKAR_LIPOPROTEIN"/>
    <property type="match status" value="1"/>
</dbReference>
<reference evidence="3" key="1">
    <citation type="submission" date="2016-10" db="EMBL/GenBank/DDBJ databases">
        <authorList>
            <person name="Varghese N."/>
            <person name="Submissions S."/>
        </authorList>
    </citation>
    <scope>NUCLEOTIDE SEQUENCE [LARGE SCALE GENOMIC DNA]</scope>
    <source>
        <strain evidence="3">DSM 19110</strain>
    </source>
</reference>
<protein>
    <submittedName>
        <fullName evidence="2">Uncharacterized protein</fullName>
    </submittedName>
</protein>
<sequence>MNTKTMKNIFLLFTLTSISMACQKNDQVSNQLDLGKKMNVKYAGNLSSTANSNLICDKILVNVFNNSITVKDLTYSYPYNLINLSGLPHDPSGNSVLLANCIDNSVATEAQKSLHKKTDSMINMAGNALRILGAGKPKLPRLAPYTMQEFESAMDETPWQIGDDGADYVSSIFNKVIRKNPEIPQLPGISSVLAAAALSQHKNFTKITVEQVKLFTSRAEAFVIAVGLSSGIPRLTIVDHRRIKNNCDECETIETVYVREGPGEYGYVRMSSFFDYVTWASIQYYMYTGDY</sequence>
<evidence type="ECO:0000313" key="3">
    <source>
        <dbReference type="Proteomes" id="UP000183200"/>
    </source>
</evidence>
<dbReference type="RefSeq" id="WP_074606722.1">
    <property type="nucleotide sequence ID" value="NZ_FNGY01000003.1"/>
</dbReference>
<keyword evidence="1" id="KW-0732">Signal</keyword>
<feature type="signal peptide" evidence="1">
    <location>
        <begin position="1"/>
        <end position="21"/>
    </location>
</feature>
<accession>A0A1G9T0V2</accession>
<name>A0A1G9T0V2_9SPHI</name>
<gene>
    <name evidence="2" type="ORF">SAMN05421820_103748</name>
</gene>
<dbReference type="OrthoDB" id="9961065at2"/>
<evidence type="ECO:0000256" key="1">
    <source>
        <dbReference type="SAM" id="SignalP"/>
    </source>
</evidence>
<keyword evidence="3" id="KW-1185">Reference proteome</keyword>
<evidence type="ECO:0000313" key="2">
    <source>
        <dbReference type="EMBL" id="SDM40725.1"/>
    </source>
</evidence>